<feature type="region of interest" description="Disordered" evidence="10">
    <location>
        <begin position="144"/>
        <end position="183"/>
    </location>
</feature>
<sequence length="423" mass="48698">MTTDVPELHLAKSCRVGVETKVPIDADLGHLGHDQQLAGKILKKRRDEMARRMRLLDPRQRVGGVPHEVIHTQMAVKQSALDAEKAEDAFYAQSAVLQDQILQAVESMKATRARERQMEVVDYSLANLRKEQRREYELSDPNALKKYVLPDPDDPANPLGPSSMLKFSSQSQQSAEKKKQGQEELSTWLAAQVQEKKDRLAYEQEFDRIHDERAMLSARVRAVCEDTEMQEQQDAKCEEAAENARLAKLVLEQRKAKKEADDAWKQRHIETVMNSERMNESVDSKVGFTGRLLKAEYKRLSLEQEQARPGFSGSYPGHCLLFFMFETRVAALRRTCSHWQDVYNSNARQLIDKLSTKQAHKEEEAAEASRINCSVAVLGALEEERVRQQQERRMRIIEENKRLAAAKREADKEERKEYFKYDP</sequence>
<evidence type="ECO:0000256" key="5">
    <source>
        <dbReference type="ARBA" id="ARBA00023054"/>
    </source>
</evidence>
<evidence type="ECO:0000256" key="8">
    <source>
        <dbReference type="ARBA" id="ARBA00023273"/>
    </source>
</evidence>
<evidence type="ECO:0000313" key="11">
    <source>
        <dbReference type="EMBL" id="CAI3973647.1"/>
    </source>
</evidence>
<evidence type="ECO:0000256" key="10">
    <source>
        <dbReference type="SAM" id="MobiDB-lite"/>
    </source>
</evidence>
<proteinExistence type="inferred from homology"/>
<dbReference type="InterPro" id="IPR008805">
    <property type="entry name" value="RIB43A"/>
</dbReference>
<keyword evidence="8" id="KW-0966">Cell projection</keyword>
<dbReference type="AlphaFoldDB" id="A0A9P1BHX0"/>
<dbReference type="Proteomes" id="UP001152797">
    <property type="component" value="Unassembled WGS sequence"/>
</dbReference>
<evidence type="ECO:0000256" key="1">
    <source>
        <dbReference type="ARBA" id="ARBA00004611"/>
    </source>
</evidence>
<reference evidence="12" key="2">
    <citation type="submission" date="2024-04" db="EMBL/GenBank/DDBJ databases">
        <authorList>
            <person name="Chen Y."/>
            <person name="Shah S."/>
            <person name="Dougan E. K."/>
            <person name="Thang M."/>
            <person name="Chan C."/>
        </authorList>
    </citation>
    <scope>NUCLEOTIDE SEQUENCE [LARGE SCALE GENOMIC DNA]</scope>
</reference>
<accession>A0A9P1BHX0</accession>
<evidence type="ECO:0000256" key="9">
    <source>
        <dbReference type="ARBA" id="ARBA00046435"/>
    </source>
</evidence>
<keyword evidence="5" id="KW-0175">Coiled coil</keyword>
<organism evidence="11">
    <name type="scientific">Cladocopium goreaui</name>
    <dbReference type="NCBI Taxonomy" id="2562237"/>
    <lineage>
        <taxon>Eukaryota</taxon>
        <taxon>Sar</taxon>
        <taxon>Alveolata</taxon>
        <taxon>Dinophyceae</taxon>
        <taxon>Suessiales</taxon>
        <taxon>Symbiodiniaceae</taxon>
        <taxon>Cladocopium</taxon>
    </lineage>
</organism>
<feature type="region of interest" description="Disordered" evidence="10">
    <location>
        <begin position="404"/>
        <end position="423"/>
    </location>
</feature>
<evidence type="ECO:0000256" key="7">
    <source>
        <dbReference type="ARBA" id="ARBA00023212"/>
    </source>
</evidence>
<dbReference type="PANTHER" id="PTHR14517:SF6">
    <property type="entry name" value="RE41410P"/>
    <property type="match status" value="1"/>
</dbReference>
<keyword evidence="7" id="KW-0206">Cytoskeleton</keyword>
<comment type="similarity">
    <text evidence="2">Belongs to the RIB43A family.</text>
</comment>
<evidence type="ECO:0000256" key="2">
    <source>
        <dbReference type="ARBA" id="ARBA00006875"/>
    </source>
</evidence>
<evidence type="ECO:0000256" key="4">
    <source>
        <dbReference type="ARBA" id="ARBA00022846"/>
    </source>
</evidence>
<comment type="caution">
    <text evidence="11">The sequence shown here is derived from an EMBL/GenBank/DDBJ whole genome shotgun (WGS) entry which is preliminary data.</text>
</comment>
<comment type="subunit">
    <text evidence="9">Microtubule inner protein component of sperm flagellar doublet microtubules.</text>
</comment>
<comment type="subcellular location">
    <subcellularLocation>
        <location evidence="1">Cytoplasm</location>
        <location evidence="1">Cytoskeleton</location>
        <location evidence="1">Flagellum axoneme</location>
    </subcellularLocation>
</comment>
<gene>
    <name evidence="11" type="ORF">C1SCF055_LOCUS2133</name>
</gene>
<reference evidence="11" key="1">
    <citation type="submission" date="2022-10" db="EMBL/GenBank/DDBJ databases">
        <authorList>
            <person name="Chen Y."/>
            <person name="Dougan E. K."/>
            <person name="Chan C."/>
            <person name="Rhodes N."/>
            <person name="Thang M."/>
        </authorList>
    </citation>
    <scope>NUCLEOTIDE SEQUENCE</scope>
</reference>
<evidence type="ECO:0000313" key="14">
    <source>
        <dbReference type="Proteomes" id="UP001152797"/>
    </source>
</evidence>
<dbReference type="EMBL" id="CAMXCT020000090">
    <property type="protein sequence ID" value="CAL1127022.1"/>
    <property type="molecule type" value="Genomic_DNA"/>
</dbReference>
<protein>
    <submittedName>
        <fullName evidence="13">RIB43A-like with coiled-coils protein 2</fullName>
    </submittedName>
</protein>
<dbReference type="EMBL" id="CAMXCT010000090">
    <property type="protein sequence ID" value="CAI3973647.1"/>
    <property type="molecule type" value="Genomic_DNA"/>
</dbReference>
<keyword evidence="6" id="KW-0969">Cilium</keyword>
<dbReference type="Pfam" id="PF05914">
    <property type="entry name" value="RIB43A"/>
    <property type="match status" value="1"/>
</dbReference>
<dbReference type="OrthoDB" id="429119at2759"/>
<dbReference type="PANTHER" id="PTHR14517">
    <property type="entry name" value="RIB43A-RELATED"/>
    <property type="match status" value="1"/>
</dbReference>
<dbReference type="EMBL" id="CAMXCT030000090">
    <property type="protein sequence ID" value="CAL4760959.1"/>
    <property type="molecule type" value="Genomic_DNA"/>
</dbReference>
<name>A0A9P1BHX0_9DINO</name>
<keyword evidence="3" id="KW-0963">Cytoplasm</keyword>
<keyword evidence="14" id="KW-1185">Reference proteome</keyword>
<evidence type="ECO:0000313" key="12">
    <source>
        <dbReference type="EMBL" id="CAL1127022.1"/>
    </source>
</evidence>
<evidence type="ECO:0000256" key="6">
    <source>
        <dbReference type="ARBA" id="ARBA00023069"/>
    </source>
</evidence>
<evidence type="ECO:0000256" key="3">
    <source>
        <dbReference type="ARBA" id="ARBA00022490"/>
    </source>
</evidence>
<keyword evidence="4" id="KW-0282">Flagellum</keyword>
<evidence type="ECO:0000313" key="13">
    <source>
        <dbReference type="EMBL" id="CAL4760959.1"/>
    </source>
</evidence>